<dbReference type="InterPro" id="IPR012338">
    <property type="entry name" value="Beta-lactam/transpept-like"/>
</dbReference>
<keyword evidence="18 27" id="KW-1133">Transmembrane helix</keyword>
<evidence type="ECO:0000256" key="5">
    <source>
        <dbReference type="ARBA" id="ARBA00012448"/>
    </source>
</evidence>
<dbReference type="InterPro" id="IPR031376">
    <property type="entry name" value="PCB_OB"/>
</dbReference>
<evidence type="ECO:0000256" key="6">
    <source>
        <dbReference type="ARBA" id="ARBA00018638"/>
    </source>
</evidence>
<keyword evidence="21" id="KW-0511">Multifunctional enzyme</keyword>
<proteinExistence type="inferred from homology"/>
<evidence type="ECO:0000256" key="23">
    <source>
        <dbReference type="ARBA" id="ARBA00034000"/>
    </source>
</evidence>
<comment type="similarity">
    <text evidence="4">In the N-terminal section; belongs to the glycosyltransferase 51 family.</text>
</comment>
<keyword evidence="8" id="KW-0997">Cell inner membrane</keyword>
<evidence type="ECO:0000256" key="16">
    <source>
        <dbReference type="ARBA" id="ARBA00022968"/>
    </source>
</evidence>
<dbReference type="GO" id="GO:0030288">
    <property type="term" value="C:outer membrane-bounded periplasmic space"/>
    <property type="evidence" value="ECO:0007669"/>
    <property type="project" value="TreeGrafter"/>
</dbReference>
<dbReference type="GO" id="GO:0006508">
    <property type="term" value="P:proteolysis"/>
    <property type="evidence" value="ECO:0007669"/>
    <property type="project" value="UniProtKB-KW"/>
</dbReference>
<evidence type="ECO:0000256" key="11">
    <source>
        <dbReference type="ARBA" id="ARBA00022676"/>
    </source>
</evidence>
<dbReference type="EC" id="2.4.99.28" evidence="24"/>
<feature type="domain" description="Penicillin-binding protein transpeptidase" evidence="28">
    <location>
        <begin position="462"/>
        <end position="755"/>
    </location>
</feature>
<evidence type="ECO:0000256" key="18">
    <source>
        <dbReference type="ARBA" id="ARBA00022989"/>
    </source>
</evidence>
<evidence type="ECO:0000256" key="15">
    <source>
        <dbReference type="ARBA" id="ARBA00022960"/>
    </source>
</evidence>
<dbReference type="GO" id="GO:0008955">
    <property type="term" value="F:peptidoglycan glycosyltransferase activity"/>
    <property type="evidence" value="ECO:0007669"/>
    <property type="project" value="UniProtKB-EC"/>
</dbReference>
<dbReference type="KEGG" id="kmn:HW532_19820"/>
<dbReference type="InterPro" id="IPR001460">
    <property type="entry name" value="PCN-bd_Tpept"/>
</dbReference>
<evidence type="ECO:0000256" key="27">
    <source>
        <dbReference type="SAM" id="Phobius"/>
    </source>
</evidence>
<evidence type="ECO:0000256" key="3">
    <source>
        <dbReference type="ARBA" id="ARBA00007090"/>
    </source>
</evidence>
<dbReference type="SUPFAM" id="SSF53955">
    <property type="entry name" value="Lysozyme-like"/>
    <property type="match status" value="1"/>
</dbReference>
<dbReference type="GO" id="GO:0046677">
    <property type="term" value="P:response to antibiotic"/>
    <property type="evidence" value="ECO:0007669"/>
    <property type="project" value="UniProtKB-KW"/>
</dbReference>
<evidence type="ECO:0000256" key="19">
    <source>
        <dbReference type="ARBA" id="ARBA00023136"/>
    </source>
</evidence>
<accession>A0A7S8C7P6</accession>
<dbReference type="FunFam" id="1.10.3810.10:FF:000003">
    <property type="entry name" value="Penicillin-binding protein 1a"/>
    <property type="match status" value="1"/>
</dbReference>
<keyword evidence="12" id="KW-0808">Transferase</keyword>
<sequence>MPPGSRRHGAGRLGRIEAFMLRFLGFLFAAGFIVFLGVMAAGAYIVWDVSRDLPDYSQLAEYEPPVMTRVHAGDGSLISEYARERRLFVPADAIPKQLIEAFISAEDKTFYSHSGIDVFGIARAVVTNARNMMSGGDRRLVGASTITQQVAKNFLLSSEQTLMRKLKEALLALRIERAFSKDQILELYLNEIYLGFGSYGVAAAALNYFGKSLSELDLAEMAYLAALPKAPNNYHPIRYHDRAVGRRDWVIERMLENGYITEEEAKAAMAEPLEVDPRPLGSHLFSAEFFAEEVRREVLDIYGEKKLYEGGLSIRTTLDPKLQIFARQALTRGLIDFDRERGWRGPVDRMSTDGDWGAALADVDVASDLAPWRLAIVLDSDKDAATIGLRPKRSGGKVEKTRERGRIPLSLMSWARKATEGGGRGPEVKAASDVLSPGDVVYVAPSGEEGEWHLVQVPEIQGALVAMDPHTGRVLALAGGFSYGMSQFDRAVQAKRQPGSAFKPFVYAAALDNGYTPASVVLDAPISFEMENGETWSPRNYSRKFYGPSTLRRGIELSRNVMTVRLAEDMGIDTVVDYAEKFGIYDKLSPVLAMALGAGETTLLRMTAAYSMLDNGGKRIEPTLIDRIQDRYGHTIYRHDKRECTDCEAEAWNGQPEPELVDVREQVINPYTAYQITSMLEGVVLRGTGRVVSRAVSKPLAGKTGTTNDYKDAWFVGFAPDLAVGVYIGYDTPRSMGRSATGGQVAAPVFADFMKMALKDKPGIPFRVPSGIQLIPINPKNGQRAAYGDDNVILEAFKPGNGPAQDTVVIGAGRSYDGAAGDSSGTVVEGGLGTGTGGLY</sequence>
<dbReference type="InterPro" id="IPR036950">
    <property type="entry name" value="PBP_transglycosylase"/>
</dbReference>
<evidence type="ECO:0000256" key="9">
    <source>
        <dbReference type="ARBA" id="ARBA00022645"/>
    </source>
</evidence>
<evidence type="ECO:0000256" key="14">
    <source>
        <dbReference type="ARBA" id="ARBA00022801"/>
    </source>
</evidence>
<keyword evidence="14" id="KW-0378">Hydrolase</keyword>
<dbReference type="Pfam" id="PF00912">
    <property type="entry name" value="Transgly"/>
    <property type="match status" value="1"/>
</dbReference>
<protein>
    <recommendedName>
        <fullName evidence="6">Penicillin-binding protein 1A</fullName>
        <ecNumber evidence="24">2.4.99.28</ecNumber>
        <ecNumber evidence="5">3.4.16.4</ecNumber>
    </recommendedName>
</protein>
<dbReference type="Pfam" id="PF00905">
    <property type="entry name" value="Transpeptidase"/>
    <property type="match status" value="1"/>
</dbReference>
<keyword evidence="15" id="KW-0133">Cell shape</keyword>
<dbReference type="AlphaFoldDB" id="A0A7S8C7P6"/>
<evidence type="ECO:0000256" key="7">
    <source>
        <dbReference type="ARBA" id="ARBA00022475"/>
    </source>
</evidence>
<evidence type="ECO:0000256" key="24">
    <source>
        <dbReference type="ARBA" id="ARBA00044770"/>
    </source>
</evidence>
<dbReference type="GO" id="GO:0009252">
    <property type="term" value="P:peptidoglycan biosynthetic process"/>
    <property type="evidence" value="ECO:0007669"/>
    <property type="project" value="UniProtKB-UniPathway"/>
</dbReference>
<keyword evidence="9" id="KW-0121">Carboxypeptidase</keyword>
<keyword evidence="19 27" id="KW-0472">Membrane</keyword>
<dbReference type="GO" id="GO:0071555">
    <property type="term" value="P:cell wall organization"/>
    <property type="evidence" value="ECO:0007669"/>
    <property type="project" value="UniProtKB-KW"/>
</dbReference>
<dbReference type="EC" id="3.4.16.4" evidence="5"/>
<name>A0A7S8C7P6_9HYPH</name>
<keyword evidence="20" id="KW-0046">Antibiotic resistance</keyword>
<comment type="pathway">
    <text evidence="26">Glycan biosynthesis.</text>
</comment>
<evidence type="ECO:0000256" key="22">
    <source>
        <dbReference type="ARBA" id="ARBA00023316"/>
    </source>
</evidence>
<gene>
    <name evidence="31" type="ORF">HW532_19820</name>
</gene>
<comment type="catalytic activity">
    <reaction evidence="23">
        <text>Preferential cleavage: (Ac)2-L-Lys-D-Ala-|-D-Ala. Also transpeptidation of peptidyl-alanyl moieties that are N-acyl substituents of D-alanine.</text>
        <dbReference type="EC" id="3.4.16.4"/>
    </reaction>
</comment>
<feature type="transmembrane region" description="Helical" evidence="27">
    <location>
        <begin position="21"/>
        <end position="47"/>
    </location>
</feature>
<organism evidence="31 32">
    <name type="scientific">Kaustia mangrovi</name>
    <dbReference type="NCBI Taxonomy" id="2593653"/>
    <lineage>
        <taxon>Bacteria</taxon>
        <taxon>Pseudomonadati</taxon>
        <taxon>Pseudomonadota</taxon>
        <taxon>Alphaproteobacteria</taxon>
        <taxon>Hyphomicrobiales</taxon>
        <taxon>Parvibaculaceae</taxon>
        <taxon>Kaustia</taxon>
    </lineage>
</organism>
<evidence type="ECO:0000256" key="21">
    <source>
        <dbReference type="ARBA" id="ARBA00023268"/>
    </source>
</evidence>
<dbReference type="InterPro" id="IPR012340">
    <property type="entry name" value="NA-bd_OB-fold"/>
</dbReference>
<dbReference type="InterPro" id="IPR023346">
    <property type="entry name" value="Lysozyme-like_dom_sf"/>
</dbReference>
<dbReference type="UniPathway" id="UPA00219"/>
<comment type="catalytic activity">
    <reaction evidence="25">
        <text>[GlcNAc-(1-&gt;4)-Mur2Ac(oyl-L-Ala-gamma-D-Glu-L-Lys-D-Ala-D-Ala)](n)-di-trans,octa-cis-undecaprenyl diphosphate + beta-D-GlcNAc-(1-&gt;4)-Mur2Ac(oyl-L-Ala-gamma-D-Glu-L-Lys-D-Ala-D-Ala)-di-trans,octa-cis-undecaprenyl diphosphate = [GlcNAc-(1-&gt;4)-Mur2Ac(oyl-L-Ala-gamma-D-Glu-L-Lys-D-Ala-D-Ala)](n+1)-di-trans,octa-cis-undecaprenyl diphosphate + di-trans,octa-cis-undecaprenyl diphosphate + H(+)</text>
        <dbReference type="Rhea" id="RHEA:23708"/>
        <dbReference type="Rhea" id="RHEA-COMP:9602"/>
        <dbReference type="Rhea" id="RHEA-COMP:9603"/>
        <dbReference type="ChEBI" id="CHEBI:15378"/>
        <dbReference type="ChEBI" id="CHEBI:58405"/>
        <dbReference type="ChEBI" id="CHEBI:60033"/>
        <dbReference type="ChEBI" id="CHEBI:78435"/>
        <dbReference type="EC" id="2.4.99.28"/>
    </reaction>
</comment>
<dbReference type="Proteomes" id="UP000593594">
    <property type="component" value="Chromosome"/>
</dbReference>
<feature type="domain" description="Penicillin-binding protein OB-like" evidence="30">
    <location>
        <begin position="343"/>
        <end position="460"/>
    </location>
</feature>
<evidence type="ECO:0000259" key="28">
    <source>
        <dbReference type="Pfam" id="PF00905"/>
    </source>
</evidence>
<feature type="domain" description="Glycosyl transferase family 51" evidence="29">
    <location>
        <begin position="75"/>
        <end position="254"/>
    </location>
</feature>
<dbReference type="GO" id="GO:0009002">
    <property type="term" value="F:serine-type D-Ala-D-Ala carboxypeptidase activity"/>
    <property type="evidence" value="ECO:0007669"/>
    <property type="project" value="UniProtKB-EC"/>
</dbReference>
<evidence type="ECO:0000256" key="12">
    <source>
        <dbReference type="ARBA" id="ARBA00022679"/>
    </source>
</evidence>
<evidence type="ECO:0000256" key="1">
    <source>
        <dbReference type="ARBA" id="ARBA00004249"/>
    </source>
</evidence>
<dbReference type="EMBL" id="CP058214">
    <property type="protein sequence ID" value="QPC44749.1"/>
    <property type="molecule type" value="Genomic_DNA"/>
</dbReference>
<keyword evidence="13 27" id="KW-0812">Transmembrane</keyword>
<dbReference type="Gene3D" id="3.40.710.10">
    <property type="entry name" value="DD-peptidase/beta-lactamase superfamily"/>
    <property type="match status" value="2"/>
</dbReference>
<dbReference type="InterPro" id="IPR050396">
    <property type="entry name" value="Glycosyltr_51/Transpeptidase"/>
</dbReference>
<comment type="similarity">
    <text evidence="3">In the C-terminal section; belongs to the transpeptidase family.</text>
</comment>
<evidence type="ECO:0000256" key="20">
    <source>
        <dbReference type="ARBA" id="ARBA00023251"/>
    </source>
</evidence>
<evidence type="ECO:0000313" key="31">
    <source>
        <dbReference type="EMBL" id="QPC44749.1"/>
    </source>
</evidence>
<dbReference type="GO" id="GO:0008658">
    <property type="term" value="F:penicillin binding"/>
    <property type="evidence" value="ECO:0007669"/>
    <property type="project" value="InterPro"/>
</dbReference>
<dbReference type="PANTHER" id="PTHR32282">
    <property type="entry name" value="BINDING PROTEIN TRANSPEPTIDASE, PUTATIVE-RELATED"/>
    <property type="match status" value="1"/>
</dbReference>
<evidence type="ECO:0000256" key="10">
    <source>
        <dbReference type="ARBA" id="ARBA00022670"/>
    </source>
</evidence>
<evidence type="ECO:0000256" key="26">
    <source>
        <dbReference type="ARBA" id="ARBA00060592"/>
    </source>
</evidence>
<keyword evidence="17" id="KW-0573">Peptidoglycan synthesis</keyword>
<evidence type="ECO:0000256" key="4">
    <source>
        <dbReference type="ARBA" id="ARBA00007739"/>
    </source>
</evidence>
<dbReference type="InterPro" id="IPR001264">
    <property type="entry name" value="Glyco_trans_51"/>
</dbReference>
<reference evidence="31 32" key="1">
    <citation type="submission" date="2020-06" db="EMBL/GenBank/DDBJ databases">
        <title>Genome sequence of 2 isolates from Red Sea Mangroves.</title>
        <authorList>
            <person name="Sefrji F."/>
            <person name="Michoud G."/>
            <person name="Merlino G."/>
            <person name="Daffonchio D."/>
        </authorList>
    </citation>
    <scope>NUCLEOTIDE SEQUENCE [LARGE SCALE GENOMIC DNA]</scope>
    <source>
        <strain evidence="31 32">R1DC25</strain>
    </source>
</reference>
<keyword evidence="11" id="KW-0328">Glycosyltransferase</keyword>
<keyword evidence="22" id="KW-0961">Cell wall biogenesis/degradation</keyword>
<evidence type="ECO:0000259" key="29">
    <source>
        <dbReference type="Pfam" id="PF00912"/>
    </source>
</evidence>
<dbReference type="PANTHER" id="PTHR32282:SF27">
    <property type="entry name" value="PENICILLIN-BINDING PROTEIN 1A"/>
    <property type="match status" value="1"/>
</dbReference>
<evidence type="ECO:0000256" key="13">
    <source>
        <dbReference type="ARBA" id="ARBA00022692"/>
    </source>
</evidence>
<evidence type="ECO:0000256" key="17">
    <source>
        <dbReference type="ARBA" id="ARBA00022984"/>
    </source>
</evidence>
<evidence type="ECO:0000256" key="8">
    <source>
        <dbReference type="ARBA" id="ARBA00022519"/>
    </source>
</evidence>
<dbReference type="Gene3D" id="1.10.3810.10">
    <property type="entry name" value="Biosynthetic peptidoglycan transglycosylase-like"/>
    <property type="match status" value="1"/>
</dbReference>
<dbReference type="Pfam" id="PF17092">
    <property type="entry name" value="PCB_OB"/>
    <property type="match status" value="1"/>
</dbReference>
<keyword evidence="7" id="KW-1003">Cell membrane</keyword>
<evidence type="ECO:0000313" key="32">
    <source>
        <dbReference type="Proteomes" id="UP000593594"/>
    </source>
</evidence>
<comment type="pathway">
    <text evidence="2">Cell wall biogenesis; peptidoglycan biosynthesis.</text>
</comment>
<dbReference type="SUPFAM" id="SSF56601">
    <property type="entry name" value="beta-lactamase/transpeptidase-like"/>
    <property type="match status" value="1"/>
</dbReference>
<dbReference type="GO" id="GO:0005886">
    <property type="term" value="C:plasma membrane"/>
    <property type="evidence" value="ECO:0007669"/>
    <property type="project" value="UniProtKB-SubCell"/>
</dbReference>
<evidence type="ECO:0000256" key="2">
    <source>
        <dbReference type="ARBA" id="ARBA00004752"/>
    </source>
</evidence>
<evidence type="ECO:0000259" key="30">
    <source>
        <dbReference type="Pfam" id="PF17092"/>
    </source>
</evidence>
<keyword evidence="10" id="KW-0645">Protease</keyword>
<dbReference type="NCBIfam" id="TIGR02074">
    <property type="entry name" value="PBP_1a_fam"/>
    <property type="match status" value="1"/>
</dbReference>
<dbReference type="Gene3D" id="2.40.50.140">
    <property type="entry name" value="Nucleic acid-binding proteins"/>
    <property type="match status" value="1"/>
</dbReference>
<keyword evidence="32" id="KW-1185">Reference proteome</keyword>
<evidence type="ECO:0000256" key="25">
    <source>
        <dbReference type="ARBA" id="ARBA00049902"/>
    </source>
</evidence>
<keyword evidence="16" id="KW-0735">Signal-anchor</keyword>
<comment type="subcellular location">
    <subcellularLocation>
        <location evidence="1">Cell inner membrane</location>
        <topology evidence="1">Single-pass type II membrane protein</topology>
    </subcellularLocation>
</comment>
<dbReference type="GO" id="GO:0008360">
    <property type="term" value="P:regulation of cell shape"/>
    <property type="evidence" value="ECO:0007669"/>
    <property type="project" value="UniProtKB-KW"/>
</dbReference>